<evidence type="ECO:0000259" key="3">
    <source>
        <dbReference type="PROSITE" id="PS50208"/>
    </source>
</evidence>
<dbReference type="InterPro" id="IPR016129">
    <property type="entry name" value="Caspase_his_AS"/>
</dbReference>
<dbReference type="Pfam" id="PF00656">
    <property type="entry name" value="Peptidase_C14"/>
    <property type="match status" value="1"/>
</dbReference>
<evidence type="ECO:0000313" key="4">
    <source>
        <dbReference type="EMBL" id="CAL8116243.1"/>
    </source>
</evidence>
<accession>A0ABP1R4R8</accession>
<dbReference type="InterPro" id="IPR029030">
    <property type="entry name" value="Caspase-like_dom_sf"/>
</dbReference>
<name>A0ABP1R4R8_9HEXA</name>
<dbReference type="PANTHER" id="PTHR10454">
    <property type="entry name" value="CASPASE"/>
    <property type="match status" value="1"/>
</dbReference>
<dbReference type="Proteomes" id="UP001642540">
    <property type="component" value="Unassembled WGS sequence"/>
</dbReference>
<feature type="region of interest" description="Disordered" evidence="2">
    <location>
        <begin position="1"/>
        <end position="46"/>
    </location>
</feature>
<dbReference type="PANTHER" id="PTHR10454:SF232">
    <property type="entry name" value="AT03047P-RELATED"/>
    <property type="match status" value="1"/>
</dbReference>
<dbReference type="PROSITE" id="PS50208">
    <property type="entry name" value="CASPASE_P20"/>
    <property type="match status" value="1"/>
</dbReference>
<dbReference type="InterPro" id="IPR015917">
    <property type="entry name" value="Pept_C14A"/>
</dbReference>
<comment type="similarity">
    <text evidence="1">Belongs to the peptidase C14A family.</text>
</comment>
<feature type="compositionally biased region" description="Polar residues" evidence="2">
    <location>
        <begin position="16"/>
        <end position="26"/>
    </location>
</feature>
<sequence>MESKKRANPIGDTHDSFPNNDNNQLSDETDAKSCIGGPPVGRSSAVMPVGRDSEVYYMSHPKRGKAVIFNHDKFEIGLSERSGTEVDEQKLKTCLSKLGFEVWVHRNLKHEKIKDALEKLRKEDHSDRDCLLIVVLSHGGENKIYSSDLEYKPKELWEGFTPDKCPTLAGKAKMFFINACRGKGYDDGTLLKGLASRRQVDGPSNSKPSYRIPNQADFLTVFSTSEGIVSCEIYF</sequence>
<proteinExistence type="inferred from homology"/>
<feature type="domain" description="Caspase family p20" evidence="3">
    <location>
        <begin position="62"/>
        <end position="184"/>
    </location>
</feature>
<organism evidence="4 5">
    <name type="scientific">Orchesella dallaii</name>
    <dbReference type="NCBI Taxonomy" id="48710"/>
    <lineage>
        <taxon>Eukaryota</taxon>
        <taxon>Metazoa</taxon>
        <taxon>Ecdysozoa</taxon>
        <taxon>Arthropoda</taxon>
        <taxon>Hexapoda</taxon>
        <taxon>Collembola</taxon>
        <taxon>Entomobryomorpha</taxon>
        <taxon>Entomobryoidea</taxon>
        <taxon>Orchesellidae</taxon>
        <taxon>Orchesellinae</taxon>
        <taxon>Orchesella</taxon>
    </lineage>
</organism>
<dbReference type="SMART" id="SM00115">
    <property type="entry name" value="CASc"/>
    <property type="match status" value="1"/>
</dbReference>
<protein>
    <recommendedName>
        <fullName evidence="3">Caspase family p20 domain-containing protein</fullName>
    </recommendedName>
</protein>
<evidence type="ECO:0000256" key="1">
    <source>
        <dbReference type="ARBA" id="ARBA00010134"/>
    </source>
</evidence>
<keyword evidence="5" id="KW-1185">Reference proteome</keyword>
<comment type="caution">
    <text evidence="4">The sequence shown here is derived from an EMBL/GenBank/DDBJ whole genome shotgun (WGS) entry which is preliminary data.</text>
</comment>
<gene>
    <name evidence="4" type="ORF">ODALV1_LOCUS17206</name>
</gene>
<reference evidence="4 5" key="1">
    <citation type="submission" date="2024-08" db="EMBL/GenBank/DDBJ databases">
        <authorList>
            <person name="Cucini C."/>
            <person name="Frati F."/>
        </authorList>
    </citation>
    <scope>NUCLEOTIDE SEQUENCE [LARGE SCALE GENOMIC DNA]</scope>
</reference>
<dbReference type="Gene3D" id="3.40.50.1460">
    <property type="match status" value="1"/>
</dbReference>
<evidence type="ECO:0000256" key="2">
    <source>
        <dbReference type="SAM" id="MobiDB-lite"/>
    </source>
</evidence>
<dbReference type="PROSITE" id="PS01121">
    <property type="entry name" value="CASPASE_HIS"/>
    <property type="match status" value="1"/>
</dbReference>
<dbReference type="InterPro" id="IPR002398">
    <property type="entry name" value="Pept_C14"/>
</dbReference>
<dbReference type="InterPro" id="IPR011600">
    <property type="entry name" value="Pept_C14_caspase"/>
</dbReference>
<dbReference type="InterPro" id="IPR001309">
    <property type="entry name" value="Pept_C14_p20"/>
</dbReference>
<dbReference type="PRINTS" id="PR00376">
    <property type="entry name" value="IL1BCENZYME"/>
</dbReference>
<evidence type="ECO:0000313" key="5">
    <source>
        <dbReference type="Proteomes" id="UP001642540"/>
    </source>
</evidence>
<dbReference type="SUPFAM" id="SSF52129">
    <property type="entry name" value="Caspase-like"/>
    <property type="match status" value="1"/>
</dbReference>
<dbReference type="EMBL" id="CAXLJM020000053">
    <property type="protein sequence ID" value="CAL8116243.1"/>
    <property type="molecule type" value="Genomic_DNA"/>
</dbReference>